<dbReference type="Gene3D" id="1.10.443.10">
    <property type="entry name" value="Intergrase catalytic core"/>
    <property type="match status" value="1"/>
</dbReference>
<dbReference type="RefSeq" id="WP_309727563.1">
    <property type="nucleotide sequence ID" value="NZ_JAVDQA010000002.1"/>
</dbReference>
<evidence type="ECO:0000256" key="3">
    <source>
        <dbReference type="ARBA" id="ARBA00023172"/>
    </source>
</evidence>
<dbReference type="InterPro" id="IPR025269">
    <property type="entry name" value="SAM-like_dom"/>
</dbReference>
<dbReference type="Pfam" id="PF13102">
    <property type="entry name" value="Phage_int_SAM_5"/>
    <property type="match status" value="1"/>
</dbReference>
<dbReference type="Pfam" id="PF00589">
    <property type="entry name" value="Phage_integrase"/>
    <property type="match status" value="1"/>
</dbReference>
<dbReference type="PROSITE" id="PS51898">
    <property type="entry name" value="TYR_RECOMBINASE"/>
    <property type="match status" value="1"/>
</dbReference>
<comment type="similarity">
    <text evidence="1">Belongs to the 'phage' integrase family.</text>
</comment>
<organism evidence="5 6">
    <name type="scientific">Mesonia maritima</name>
    <dbReference type="NCBI Taxonomy" id="1793873"/>
    <lineage>
        <taxon>Bacteria</taxon>
        <taxon>Pseudomonadati</taxon>
        <taxon>Bacteroidota</taxon>
        <taxon>Flavobacteriia</taxon>
        <taxon>Flavobacteriales</taxon>
        <taxon>Flavobacteriaceae</taxon>
        <taxon>Mesonia</taxon>
    </lineage>
</organism>
<feature type="domain" description="Tyr recombinase" evidence="4">
    <location>
        <begin position="229"/>
        <end position="428"/>
    </location>
</feature>
<name>A0ABU1K4X7_9FLAO</name>
<keyword evidence="6" id="KW-1185">Reference proteome</keyword>
<dbReference type="InterPro" id="IPR013762">
    <property type="entry name" value="Integrase-like_cat_sf"/>
</dbReference>
<evidence type="ECO:0000313" key="6">
    <source>
        <dbReference type="Proteomes" id="UP001257659"/>
    </source>
</evidence>
<keyword evidence="2" id="KW-0238">DNA-binding</keyword>
<keyword evidence="3" id="KW-0233">DNA recombination</keyword>
<dbReference type="InterPro" id="IPR035386">
    <property type="entry name" value="Arm-DNA-bind_5"/>
</dbReference>
<dbReference type="Pfam" id="PF17293">
    <property type="entry name" value="Arm-DNA-bind_5"/>
    <property type="match status" value="1"/>
</dbReference>
<dbReference type="PANTHER" id="PTHR30349">
    <property type="entry name" value="PHAGE INTEGRASE-RELATED"/>
    <property type="match status" value="1"/>
</dbReference>
<proteinExistence type="inferred from homology"/>
<comment type="caution">
    <text evidence="5">The sequence shown here is derived from an EMBL/GenBank/DDBJ whole genome shotgun (WGS) entry which is preliminary data.</text>
</comment>
<sequence length="429" mass="50627">MASINFRLKGKNDISIVYIRFKQGNQFDLETSTKLKVKTNDWSKAKQKLKINNSDYTKEINQKLSKLKTFVEEEYFKTLGEGETPDKFWIKNVINKFFKKDIIQTDQQINLDNSFTGFIENFIEEAKNRINRKTGKRISDKTIRWYKITKKKIEAYEKSINSKFSIHEIDLKFHKGFISFLEDKQKLNENTIGGHIRRIRLFCGEAERKGLKINIEYKHKDFYIPFKTTENIYLNENEIEQIFKLDLSFSEKYDNARDWLIIGLWTGLRISDLFSLSMNDIEDGLIFNSNKKTEIPVIIPIHPQVDKILKKGNGFPKPISEPKLNQRIKKVCKIAKINKLVKGAKMVKQSQEGKKIYRKKSGIFPKYELVSTHICRRSFATNHYGKLDTLTLMKITGHKTERQFLDYIKITPKEYALKLKEYWKEKSIN</sequence>
<dbReference type="Proteomes" id="UP001257659">
    <property type="component" value="Unassembled WGS sequence"/>
</dbReference>
<dbReference type="EMBL" id="JAVDQA010000002">
    <property type="protein sequence ID" value="MDR6300668.1"/>
    <property type="molecule type" value="Genomic_DNA"/>
</dbReference>
<evidence type="ECO:0000256" key="2">
    <source>
        <dbReference type="ARBA" id="ARBA00023125"/>
    </source>
</evidence>
<dbReference type="InterPro" id="IPR050090">
    <property type="entry name" value="Tyrosine_recombinase_XerCD"/>
</dbReference>
<dbReference type="Gene3D" id="1.10.150.130">
    <property type="match status" value="1"/>
</dbReference>
<dbReference type="InterPro" id="IPR011010">
    <property type="entry name" value="DNA_brk_join_enz"/>
</dbReference>
<protein>
    <submittedName>
        <fullName evidence="5">Integrase</fullName>
    </submittedName>
</protein>
<evidence type="ECO:0000313" key="5">
    <source>
        <dbReference type="EMBL" id="MDR6300668.1"/>
    </source>
</evidence>
<evidence type="ECO:0000259" key="4">
    <source>
        <dbReference type="PROSITE" id="PS51898"/>
    </source>
</evidence>
<gene>
    <name evidence="5" type="ORF">GGR31_001299</name>
</gene>
<accession>A0ABU1K4X7</accession>
<dbReference type="InterPro" id="IPR002104">
    <property type="entry name" value="Integrase_catalytic"/>
</dbReference>
<dbReference type="PANTHER" id="PTHR30349:SF64">
    <property type="entry name" value="PROPHAGE INTEGRASE INTD-RELATED"/>
    <property type="match status" value="1"/>
</dbReference>
<evidence type="ECO:0000256" key="1">
    <source>
        <dbReference type="ARBA" id="ARBA00008857"/>
    </source>
</evidence>
<dbReference type="InterPro" id="IPR010998">
    <property type="entry name" value="Integrase_recombinase_N"/>
</dbReference>
<reference evidence="5 6" key="1">
    <citation type="submission" date="2023-07" db="EMBL/GenBank/DDBJ databases">
        <title>Genomic Encyclopedia of Type Strains, Phase IV (KMG-IV): sequencing the most valuable type-strain genomes for metagenomic binning, comparative biology and taxonomic classification.</title>
        <authorList>
            <person name="Goeker M."/>
        </authorList>
    </citation>
    <scope>NUCLEOTIDE SEQUENCE [LARGE SCALE GENOMIC DNA]</scope>
    <source>
        <strain evidence="5 6">DSM 102814</strain>
    </source>
</reference>
<dbReference type="SUPFAM" id="SSF56349">
    <property type="entry name" value="DNA breaking-rejoining enzymes"/>
    <property type="match status" value="1"/>
</dbReference>